<organism evidence="2 3">
    <name type="scientific">Yaniella flava</name>
    <dbReference type="NCBI Taxonomy" id="287930"/>
    <lineage>
        <taxon>Bacteria</taxon>
        <taxon>Bacillati</taxon>
        <taxon>Actinomycetota</taxon>
        <taxon>Actinomycetes</taxon>
        <taxon>Micrococcales</taxon>
        <taxon>Micrococcaceae</taxon>
        <taxon>Yaniella</taxon>
    </lineage>
</organism>
<sequence>MDFGSLADWVGAIGGFLAAFAAVVAWRVNRRMLTVEQQRDEQQEARQRYENYIEKREQAGLVFSLGLNCPSVIMMKAGRYTSLTVPQNRSTTSVSKVDAWMTRERTIR</sequence>
<evidence type="ECO:0000313" key="3">
    <source>
        <dbReference type="Proteomes" id="UP001501461"/>
    </source>
</evidence>
<gene>
    <name evidence="2" type="ORF">GCM10009720_10750</name>
</gene>
<keyword evidence="3" id="KW-1185">Reference proteome</keyword>
<keyword evidence="1" id="KW-0472">Membrane</keyword>
<proteinExistence type="predicted"/>
<accession>A0ABN2UAX4</accession>
<evidence type="ECO:0000256" key="1">
    <source>
        <dbReference type="SAM" id="Phobius"/>
    </source>
</evidence>
<dbReference type="EMBL" id="BAAAMN010000016">
    <property type="protein sequence ID" value="GAA2032249.1"/>
    <property type="molecule type" value="Genomic_DNA"/>
</dbReference>
<protein>
    <submittedName>
        <fullName evidence="2">Uncharacterized protein</fullName>
    </submittedName>
</protein>
<reference evidence="2 3" key="1">
    <citation type="journal article" date="2019" name="Int. J. Syst. Evol. Microbiol.">
        <title>The Global Catalogue of Microorganisms (GCM) 10K type strain sequencing project: providing services to taxonomists for standard genome sequencing and annotation.</title>
        <authorList>
            <consortium name="The Broad Institute Genomics Platform"/>
            <consortium name="The Broad Institute Genome Sequencing Center for Infectious Disease"/>
            <person name="Wu L."/>
            <person name="Ma J."/>
        </authorList>
    </citation>
    <scope>NUCLEOTIDE SEQUENCE [LARGE SCALE GENOMIC DNA]</scope>
    <source>
        <strain evidence="2 3">JCM 13595</strain>
    </source>
</reference>
<evidence type="ECO:0000313" key="2">
    <source>
        <dbReference type="EMBL" id="GAA2032249.1"/>
    </source>
</evidence>
<feature type="transmembrane region" description="Helical" evidence="1">
    <location>
        <begin position="6"/>
        <end position="26"/>
    </location>
</feature>
<name>A0ABN2UAX4_9MICC</name>
<keyword evidence="1" id="KW-0812">Transmembrane</keyword>
<dbReference type="Proteomes" id="UP001501461">
    <property type="component" value="Unassembled WGS sequence"/>
</dbReference>
<keyword evidence="1" id="KW-1133">Transmembrane helix</keyword>
<comment type="caution">
    <text evidence="2">The sequence shown here is derived from an EMBL/GenBank/DDBJ whole genome shotgun (WGS) entry which is preliminary data.</text>
</comment>
<dbReference type="RefSeq" id="WP_343956582.1">
    <property type="nucleotide sequence ID" value="NZ_BAAAMN010000016.1"/>
</dbReference>